<reference evidence="1 2" key="1">
    <citation type="submission" date="2021-07" db="EMBL/GenBank/DDBJ databases">
        <authorList>
            <person name="Palmer J.M."/>
        </authorList>
    </citation>
    <scope>NUCLEOTIDE SEQUENCE [LARGE SCALE GENOMIC DNA]</scope>
    <source>
        <strain evidence="1 2">AT_MEX2019</strain>
        <tissue evidence="1">Muscle</tissue>
    </source>
</reference>
<evidence type="ECO:0000313" key="1">
    <source>
        <dbReference type="EMBL" id="MED6253337.1"/>
    </source>
</evidence>
<comment type="caution">
    <text evidence="1">The sequence shown here is derived from an EMBL/GenBank/DDBJ whole genome shotgun (WGS) entry which is preliminary data.</text>
</comment>
<sequence length="79" mass="8621">SICPFYSHTSIAWKKYNPCRSLGVLSCVAFACCLHSLTTRFRLDPPVWRVAGASHLQSSEGVQEGGAVSTPVPECLPLW</sequence>
<dbReference type="Proteomes" id="UP001345963">
    <property type="component" value="Unassembled WGS sequence"/>
</dbReference>
<dbReference type="EMBL" id="JAHUTI010065506">
    <property type="protein sequence ID" value="MED6253337.1"/>
    <property type="molecule type" value="Genomic_DNA"/>
</dbReference>
<feature type="non-terminal residue" evidence="1">
    <location>
        <position position="1"/>
    </location>
</feature>
<protein>
    <submittedName>
        <fullName evidence="1">Uncharacterized protein</fullName>
    </submittedName>
</protein>
<accession>A0ABU7BRS0</accession>
<gene>
    <name evidence="1" type="ORF">ATANTOWER_026987</name>
</gene>
<name>A0ABU7BRS0_9TELE</name>
<evidence type="ECO:0000313" key="2">
    <source>
        <dbReference type="Proteomes" id="UP001345963"/>
    </source>
</evidence>
<proteinExistence type="predicted"/>
<keyword evidence="2" id="KW-1185">Reference proteome</keyword>
<organism evidence="1 2">
    <name type="scientific">Ataeniobius toweri</name>
    <dbReference type="NCBI Taxonomy" id="208326"/>
    <lineage>
        <taxon>Eukaryota</taxon>
        <taxon>Metazoa</taxon>
        <taxon>Chordata</taxon>
        <taxon>Craniata</taxon>
        <taxon>Vertebrata</taxon>
        <taxon>Euteleostomi</taxon>
        <taxon>Actinopterygii</taxon>
        <taxon>Neopterygii</taxon>
        <taxon>Teleostei</taxon>
        <taxon>Neoteleostei</taxon>
        <taxon>Acanthomorphata</taxon>
        <taxon>Ovalentaria</taxon>
        <taxon>Atherinomorphae</taxon>
        <taxon>Cyprinodontiformes</taxon>
        <taxon>Goodeidae</taxon>
        <taxon>Ataeniobius</taxon>
    </lineage>
</organism>